<dbReference type="GO" id="GO:0003729">
    <property type="term" value="F:mRNA binding"/>
    <property type="evidence" value="ECO:0007669"/>
    <property type="project" value="TreeGrafter"/>
</dbReference>
<dbReference type="InterPro" id="IPR047575">
    <property type="entry name" value="Sm"/>
</dbReference>
<dbReference type="InterPro" id="IPR025609">
    <property type="entry name" value="Lsm14-like_N"/>
</dbReference>
<dbReference type="Gene3D" id="2.30.30.100">
    <property type="match status" value="1"/>
</dbReference>
<dbReference type="SMART" id="SM01271">
    <property type="entry name" value="LSM14"/>
    <property type="match status" value="1"/>
</dbReference>
<sequence length="335" mass="38235">MTTLQAPYIGSKISLVSKLGIRYEGILYTVNPSESTIALAKVRCFGTENRPTHNPVAGRDSIYEYIVFKATDIQELTICEAPKPLIQFGNGLPYDPAIVKLSHSSAHTNNGPEDGDVKCQQYRRSDVKVGDMPPFFRAWQTYSGMPRFEDNCQLSQMNARSRMSRGGRSKDKRDQADFDVDYDFESANKLFCETVKLPSEESKDSKEKGSRKEMVSAENDDGVPKFKNAPDENNEKNLFYNKNASFFDKISYRGTENFDRKQPQRVWTKEYMRNEQTFGEAAVRSIIYRAGRRYVAGRSLKGEVRVDGAMWVELFMANLIGWIFYAHIDRCAANF</sequence>
<dbReference type="SUPFAM" id="SSF50182">
    <property type="entry name" value="Sm-like ribonucleoproteins"/>
    <property type="match status" value="1"/>
</dbReference>
<dbReference type="PANTHER" id="PTHR13586:SF0">
    <property type="entry name" value="TRAILER HITCH, ISOFORM H"/>
    <property type="match status" value="1"/>
</dbReference>
<dbReference type="PANTHER" id="PTHR13586">
    <property type="entry name" value="SCD6 PROTEIN-RELATED"/>
    <property type="match status" value="1"/>
</dbReference>
<dbReference type="Proteomes" id="UP000036681">
    <property type="component" value="Unplaced"/>
</dbReference>
<proteinExistence type="inferred from homology"/>
<evidence type="ECO:0000313" key="5">
    <source>
        <dbReference type="WBParaSite" id="ALUE_0000704001-mRNA-1"/>
    </source>
</evidence>
<feature type="compositionally biased region" description="Basic and acidic residues" evidence="2">
    <location>
        <begin position="198"/>
        <end position="215"/>
    </location>
</feature>
<evidence type="ECO:0000256" key="2">
    <source>
        <dbReference type="SAM" id="MobiDB-lite"/>
    </source>
</evidence>
<reference evidence="5" key="1">
    <citation type="submission" date="2017-02" db="UniProtKB">
        <authorList>
            <consortium name="WormBaseParasite"/>
        </authorList>
    </citation>
    <scope>IDENTIFICATION</scope>
</reference>
<dbReference type="InterPro" id="IPR010920">
    <property type="entry name" value="LSM_dom_sf"/>
</dbReference>
<dbReference type="SMART" id="SM01199">
    <property type="entry name" value="FDF"/>
    <property type="match status" value="1"/>
</dbReference>
<dbReference type="Pfam" id="PF12701">
    <property type="entry name" value="LSM14"/>
    <property type="match status" value="1"/>
</dbReference>
<dbReference type="InterPro" id="IPR019050">
    <property type="entry name" value="FDF_dom"/>
</dbReference>
<evidence type="ECO:0000313" key="4">
    <source>
        <dbReference type="Proteomes" id="UP000036681"/>
    </source>
</evidence>
<dbReference type="PROSITE" id="PS52002">
    <property type="entry name" value="SM"/>
    <property type="match status" value="1"/>
</dbReference>
<evidence type="ECO:0000259" key="3">
    <source>
        <dbReference type="PROSITE" id="PS52002"/>
    </source>
</evidence>
<accession>A0A0M3HVM5</accession>
<keyword evidence="4" id="KW-1185">Reference proteome</keyword>
<feature type="compositionally biased region" description="Basic and acidic residues" evidence="2">
    <location>
        <begin position="222"/>
        <end position="234"/>
    </location>
</feature>
<comment type="similarity">
    <text evidence="1">Belongs to the LSM14 family.</text>
</comment>
<organism evidence="4 5">
    <name type="scientific">Ascaris lumbricoides</name>
    <name type="common">Giant roundworm</name>
    <dbReference type="NCBI Taxonomy" id="6252"/>
    <lineage>
        <taxon>Eukaryota</taxon>
        <taxon>Metazoa</taxon>
        <taxon>Ecdysozoa</taxon>
        <taxon>Nematoda</taxon>
        <taxon>Chromadorea</taxon>
        <taxon>Rhabditida</taxon>
        <taxon>Spirurina</taxon>
        <taxon>Ascaridomorpha</taxon>
        <taxon>Ascaridoidea</taxon>
        <taxon>Ascarididae</taxon>
        <taxon>Ascaris</taxon>
    </lineage>
</organism>
<evidence type="ECO:0000256" key="1">
    <source>
        <dbReference type="ARBA" id="ARBA00010415"/>
    </source>
</evidence>
<dbReference type="GO" id="GO:0033962">
    <property type="term" value="P:P-body assembly"/>
    <property type="evidence" value="ECO:0007669"/>
    <property type="project" value="TreeGrafter"/>
</dbReference>
<dbReference type="CDD" id="cd01736">
    <property type="entry name" value="LSm14_N"/>
    <property type="match status" value="1"/>
</dbReference>
<name>A0A0M3HVM5_ASCLU</name>
<dbReference type="WBParaSite" id="ALUE_0000704001-mRNA-1">
    <property type="protein sequence ID" value="ALUE_0000704001-mRNA-1"/>
    <property type="gene ID" value="ALUE_0000704001"/>
</dbReference>
<dbReference type="GO" id="GO:0000932">
    <property type="term" value="C:P-body"/>
    <property type="evidence" value="ECO:0007669"/>
    <property type="project" value="TreeGrafter"/>
</dbReference>
<protein>
    <submittedName>
        <fullName evidence="5">LSM14 domain-containing protein</fullName>
    </submittedName>
</protein>
<dbReference type="GO" id="GO:0034063">
    <property type="term" value="P:stress granule assembly"/>
    <property type="evidence" value="ECO:0007669"/>
    <property type="project" value="TreeGrafter"/>
</dbReference>
<feature type="region of interest" description="Disordered" evidence="2">
    <location>
        <begin position="198"/>
        <end position="234"/>
    </location>
</feature>
<feature type="domain" description="Sm" evidence="3">
    <location>
        <begin position="1"/>
        <end position="82"/>
    </location>
</feature>
<dbReference type="AlphaFoldDB" id="A0A0M3HVM5"/>